<name>A0AAW1NV42_9CHLO</name>
<evidence type="ECO:0000313" key="8">
    <source>
        <dbReference type="Proteomes" id="UP001465755"/>
    </source>
</evidence>
<feature type="compositionally biased region" description="Low complexity" evidence="5">
    <location>
        <begin position="354"/>
        <end position="371"/>
    </location>
</feature>
<dbReference type="EC" id="3.4.22.49" evidence="2"/>
<dbReference type="PANTHER" id="PTHR12792:SF0">
    <property type="entry name" value="SEPARIN"/>
    <property type="match status" value="1"/>
</dbReference>
<keyword evidence="8" id="KW-1185">Reference proteome</keyword>
<gene>
    <name evidence="7" type="ORF">WJX73_002780</name>
</gene>
<dbReference type="EMBL" id="JALJOQ010000094">
    <property type="protein sequence ID" value="KAK9798929.1"/>
    <property type="molecule type" value="Genomic_DNA"/>
</dbReference>
<accession>A0AAW1NV42</accession>
<dbReference type="GO" id="GO:0004197">
    <property type="term" value="F:cysteine-type endopeptidase activity"/>
    <property type="evidence" value="ECO:0007669"/>
    <property type="project" value="InterPro"/>
</dbReference>
<evidence type="ECO:0000259" key="6">
    <source>
        <dbReference type="PROSITE" id="PS51700"/>
    </source>
</evidence>
<dbReference type="GO" id="GO:0005634">
    <property type="term" value="C:nucleus"/>
    <property type="evidence" value="ECO:0007669"/>
    <property type="project" value="InterPro"/>
</dbReference>
<feature type="domain" description="Peptidase C50" evidence="6">
    <location>
        <begin position="571"/>
        <end position="667"/>
    </location>
</feature>
<comment type="caution">
    <text evidence="7">The sequence shown here is derived from an EMBL/GenBank/DDBJ whole genome shotgun (WGS) entry which is preliminary data.</text>
</comment>
<evidence type="ECO:0000256" key="5">
    <source>
        <dbReference type="SAM" id="MobiDB-lite"/>
    </source>
</evidence>
<feature type="region of interest" description="Disordered" evidence="5">
    <location>
        <begin position="340"/>
        <end position="442"/>
    </location>
</feature>
<proteinExistence type="predicted"/>
<dbReference type="Pfam" id="PF03568">
    <property type="entry name" value="Separin_C"/>
    <property type="match status" value="2"/>
</dbReference>
<evidence type="ECO:0000256" key="1">
    <source>
        <dbReference type="ARBA" id="ARBA00000451"/>
    </source>
</evidence>
<evidence type="ECO:0000313" key="7">
    <source>
        <dbReference type="EMBL" id="KAK9798929.1"/>
    </source>
</evidence>
<dbReference type="Proteomes" id="UP001465755">
    <property type="component" value="Unassembled WGS sequence"/>
</dbReference>
<feature type="compositionally biased region" description="Low complexity" evidence="5">
    <location>
        <begin position="378"/>
        <end position="394"/>
    </location>
</feature>
<reference evidence="7 8" key="1">
    <citation type="journal article" date="2024" name="Nat. Commun.">
        <title>Phylogenomics reveals the evolutionary origins of lichenization in chlorophyte algae.</title>
        <authorList>
            <person name="Puginier C."/>
            <person name="Libourel C."/>
            <person name="Otte J."/>
            <person name="Skaloud P."/>
            <person name="Haon M."/>
            <person name="Grisel S."/>
            <person name="Petersen M."/>
            <person name="Berrin J.G."/>
            <person name="Delaux P.M."/>
            <person name="Dal Grande F."/>
            <person name="Keller J."/>
        </authorList>
    </citation>
    <scope>NUCLEOTIDE SEQUENCE [LARGE SCALE GENOMIC DNA]</scope>
    <source>
        <strain evidence="7 8">SAG 2036</strain>
    </source>
</reference>
<evidence type="ECO:0000256" key="2">
    <source>
        <dbReference type="ARBA" id="ARBA00012489"/>
    </source>
</evidence>
<dbReference type="GO" id="GO:0005737">
    <property type="term" value="C:cytoplasm"/>
    <property type="evidence" value="ECO:0007669"/>
    <property type="project" value="TreeGrafter"/>
</dbReference>
<keyword evidence="3" id="KW-0378">Hydrolase</keyword>
<dbReference type="InterPro" id="IPR030397">
    <property type="entry name" value="SEPARIN_core_dom"/>
</dbReference>
<organism evidence="7 8">
    <name type="scientific">Symbiochloris irregularis</name>
    <dbReference type="NCBI Taxonomy" id="706552"/>
    <lineage>
        <taxon>Eukaryota</taxon>
        <taxon>Viridiplantae</taxon>
        <taxon>Chlorophyta</taxon>
        <taxon>core chlorophytes</taxon>
        <taxon>Trebouxiophyceae</taxon>
        <taxon>Trebouxiales</taxon>
        <taxon>Trebouxiaceae</taxon>
        <taxon>Symbiochloris</taxon>
    </lineage>
</organism>
<dbReference type="InterPro" id="IPR005314">
    <property type="entry name" value="Peptidase_C50"/>
</dbReference>
<dbReference type="GO" id="GO:0006508">
    <property type="term" value="P:proteolysis"/>
    <property type="evidence" value="ECO:0007669"/>
    <property type="project" value="InterPro"/>
</dbReference>
<sequence length="710" mass="74547">MQAAGPADWSRHAVQRGRAVAASLAQTCMQAGCPWLAAGLLHASLGASLRLQHAAVCQSKALRPAPDASQDPVSMAAVEALLQQATMIDAVRHLADDCHPSNLELAEREAMQLLGAALAALPPGTVDLAATNSDLPTCTQAMLTEFEAIMADSANSMEGVKAASTSGDSQGGDEEAGRRMSWWRQRLHLDQRMAVLLRDLDNRALGPWRCLLLGNPHHADLQAAADAAAQLVLGHATAADDAQSLALLRQLMGVLFCSLPRLSVQELQTALQDVLTWAGKVIDEDAVAELAQQLRAKFSDAVHLQSEACSPGVPGAGVSLPDVVMETPEPVETLLAGHTEGLQRQGRGARRGRSNAQAAAADRHANASVADQPVQSQATSTPAAMTTRRSAATTGRRRGVLSRMRPVEGSPPAAEADHAATPPQGPAASRGKPRRGPAAEQTPFVLHRRDDPDVCELSTRMQSLGIRSMGGSAPQADLHSQPSRPAFEEAFQRSPVLLVLDSCLQQLPWESLPRLQGQALSRMPSLACAAATAAASSAGQTNVTGFAENAAGTSAPADAQGTAGRAPLIDPLSAFYLINPSGDLPSTQAAFQQWFQSQPGWQGHVGAPPPEAALVASALTRHQLYIYCGHGAGEQYLPVQKVRRLHKCAAGLLMGCSSGRLHKSGTCEAAGPALAYLLAGAPATVANLWDVTDRDIDRFSPRRHAMPASL</sequence>
<dbReference type="GO" id="GO:0072686">
    <property type="term" value="C:mitotic spindle"/>
    <property type="evidence" value="ECO:0007669"/>
    <property type="project" value="TreeGrafter"/>
</dbReference>
<keyword evidence="4" id="KW-0159">Chromosome partition</keyword>
<evidence type="ECO:0000256" key="3">
    <source>
        <dbReference type="ARBA" id="ARBA00022801"/>
    </source>
</evidence>
<dbReference type="AlphaFoldDB" id="A0AAW1NV42"/>
<evidence type="ECO:0000256" key="4">
    <source>
        <dbReference type="ARBA" id="ARBA00022829"/>
    </source>
</evidence>
<dbReference type="GO" id="GO:0051307">
    <property type="term" value="P:meiotic chromosome separation"/>
    <property type="evidence" value="ECO:0007669"/>
    <property type="project" value="TreeGrafter"/>
</dbReference>
<protein>
    <recommendedName>
        <fullName evidence="2">separase</fullName>
        <ecNumber evidence="2">3.4.22.49</ecNumber>
    </recommendedName>
</protein>
<comment type="catalytic activity">
    <reaction evidence="1">
        <text>All bonds known to be hydrolyzed by this endopeptidase have arginine in P1 and an acidic residue in P4. P6 is often occupied by an acidic residue or by a hydroxy-amino-acid residue, the phosphorylation of which enhances cleavage.</text>
        <dbReference type="EC" id="3.4.22.49"/>
    </reaction>
</comment>
<dbReference type="PROSITE" id="PS51700">
    <property type="entry name" value="SEPARIN"/>
    <property type="match status" value="1"/>
</dbReference>
<dbReference type="PANTHER" id="PTHR12792">
    <property type="entry name" value="EXTRA SPINDLE POLES 1-RELATED"/>
    <property type="match status" value="1"/>
</dbReference>